<reference evidence="7" key="1">
    <citation type="journal article" date="2019" name="Int. J. Syst. Evol. Microbiol.">
        <title>The Global Catalogue of Microorganisms (GCM) 10K type strain sequencing project: providing services to taxonomists for standard genome sequencing and annotation.</title>
        <authorList>
            <consortium name="The Broad Institute Genomics Platform"/>
            <consortium name="The Broad Institute Genome Sequencing Center for Infectious Disease"/>
            <person name="Wu L."/>
            <person name="Ma J."/>
        </authorList>
    </citation>
    <scope>NUCLEOTIDE SEQUENCE [LARGE SCALE GENOMIC DNA]</scope>
    <source>
        <strain evidence="7">KCTC 42586</strain>
    </source>
</reference>
<dbReference type="SMART" id="SM00823">
    <property type="entry name" value="PKS_PP"/>
    <property type="match status" value="1"/>
</dbReference>
<dbReference type="PROSITE" id="PS50075">
    <property type="entry name" value="CARRIER"/>
    <property type="match status" value="1"/>
</dbReference>
<dbReference type="InterPro" id="IPR013968">
    <property type="entry name" value="PKS_KR"/>
</dbReference>
<keyword evidence="3" id="KW-0597">Phosphoprotein</keyword>
<feature type="region of interest" description="Disordered" evidence="4">
    <location>
        <begin position="1"/>
        <end position="24"/>
    </location>
</feature>
<feature type="domain" description="Carrier" evidence="5">
    <location>
        <begin position="2120"/>
        <end position="2195"/>
    </location>
</feature>
<dbReference type="Pfam" id="PF13193">
    <property type="entry name" value="AMP-binding_C"/>
    <property type="match status" value="1"/>
</dbReference>
<dbReference type="InterPro" id="IPR001242">
    <property type="entry name" value="Condensation_dom"/>
</dbReference>
<dbReference type="Gene3D" id="3.40.50.12780">
    <property type="entry name" value="N-terminal domain of ligase-like"/>
    <property type="match status" value="2"/>
</dbReference>
<sequence length="2228" mass="240924">MSTAEHGRPAGAGQDAPPSDGELRFPASYAQRRMWFFHRLERGNPYYNIPLCLRLTGDVDHKALRAALNQVVARHEILRTTFTAQDGDPVQVVAEKGTVDLETATLPADRELERAQEWVAGPFDLERGPLLRAMLLTTAPDRHLLLLCLHHIVTDGWSLNVLTRELAAFYRERLTGEPTGLGPLEIQYADFAEWQSARLDGGELDRLLSYWRERLHGDLPVLRLPTDRPHPPAQTFRGARVDFDLPDTLAADLRDTARRHGATLFMTLLAGVTALLHRYSGQDDILIGSPVAGRDQAETEALLGLFVNTLPLRCDLSGAPSFTELLERTRRMCTEAYSHQDVPLDKLVEDLQPERDPGRNPLFQTLFALQNPPRLEFTLPGAELTAEALPRQSTRFDLEFHLWEDGDRLHGAVVHSTDLFDQSTVRLLTVHLRRLLTEAVRTPESPVTELALDDPAADVSPGRQVRDPHATIPTALAAQARRTPGATAVAGPDGTLLDHTRLARDVARAARRLHERGVGPGRRVALALPPGTESTVATLALLTLGAVCVPVDPALPAGPARSWMAEAGVDAALTDPRSVPADTPPQAVELLDVRDITDQAGGPGTGDPTETPVPLPRGEDAAFVVPGADGPVVLRHAELCDTVDWLQDRTPLGPDDVVLQRGTAPHMLSVQALLWPLLSGAAVCPARIPDRAALGAFVDAHGVTVAPVTPTELAALVEHTASTGRRPDRLRLVLTDGGRLTATLADRFHQVCGAELHRLWSLPEAGGIVAALRSAPGTPGGLTAAQDGNRRVTVTDAHGRRRPDGIPGRLGLSGPGDPVRRPTGWHGRRLADGRLVIADDPDRIRLDGYDVSRADVECAVLTDDSVHACAVLPRTTSDGVEELVAYVVPAGAVNLRRVRERAAAALPAPLVPRTFSAVTTLPHDRTGRLHVAGLAALPVPDEDLARRWERELPGAAVIVEDDGPEQEEERVHVNTAAAADRPARDTTTGTHPEPAGPADRVPALSGGAPAPEPTVRTLPEALRRAATSTGGGVLLVGRHGEPRSSGYAELATEAARVLRGLRALGLAPGDRLLLQCPDNHDFLVAFWAALLGGFVPVPLAPAPDYTQDDAAVDRVVTAFELLGRPPVLTDAVTAGHLRALGERRGLHESLRLGILDELRRGEPDLAPHTAEPDDTALLLLTSGSTGTPKMVPLRHRNILARCAATARANGFGSQDVTFNWMPLDHVGGVVMFHVRDVYLMCHQIHAPTQWILEDPLRWLEAVHRHRVTLTWAPNFAFGLVNDRAAEALERGWDLSCLRFIQNAGEAIMPRVARRFLQSLRPLGLPETAMRPSWGMSETSSAVTYSDAFTLATTGDTDPFTDVGRPLPGTTLRIADDAGRTVPEGVVGRLQVKGPTVISGYHANDAENRASFTDEGWFETGDLGVLNDGSLTITGRAKDVLIVNGVNHYCHEIESVAEELPAVENSFTAACAVREPGGSGEALALFVHLRPEADLAGTLRQIRARIVGRTGLNPRHVLPVRRDDIPKTEIGKIQRARLRERFHAGDFDDLVARTDLLLGNERTLPNWFHERVWRPALPMPAPAVRAGSPVLVLSDGLGLADAVLSRLTAQGRRCVRVDPGERYARVADGHYTMGGDRREDHERLLDALADEGVTVEEIVDLTTCAPPAGPDPDPVTAETAALVHLMQAVAARRGAEQRLTLRVFGRHTQQITDDETVDRGRAARLALLIGLAQEVPWLHFSHLDLPDAPVDEQLPHVLAEFGARRGEPEAAVREGRRLVPRLALLPAAPRAAAPLPREALYVVTGGLGGIGAEICAHLLDAFDARLLVLGRTELPPEEEWDAHVAAGGPATDRLRTYRSLRGRSEHVLYAAADVCDEKQVRAALGQARDRFGLAPAVVLHLAGAFRQTAFLDQTVTELAEVMAPKTTGTRILLDCLDDAPETAFIGFSSVNGTFSGAMAGAYAAANAQLDALVRDRYRERRGHVRSLAWSQWEDTGMSRGPGLDASSRARGYRPAGCSEGVRSFLHALRHDRPHVLIGLDPAKPWIRGLLDAPARPVERLTAYLESGSGTSPGSAPATLPDRYGTPAGCRQVRLDVLPRTEAGEVDRAVLRRADRPRGGEQPAGETQRLVTRVWREVLALDRVAPDENFFELGGHSLQMARVHSLLEEALRQEFSMIDLFRHPTVASLAVFLDGLAGHGGAPAGPAAPDTGRDRAGRRRAARARGRRPH</sequence>
<dbReference type="InterPro" id="IPR009081">
    <property type="entry name" value="PP-bd_ACP"/>
</dbReference>
<dbReference type="InterPro" id="IPR020806">
    <property type="entry name" value="PKS_PP-bd"/>
</dbReference>
<dbReference type="Gene3D" id="3.30.559.10">
    <property type="entry name" value="Chloramphenicol acetyltransferase-like domain"/>
    <property type="match status" value="1"/>
</dbReference>
<feature type="region of interest" description="Disordered" evidence="4">
    <location>
        <begin position="2063"/>
        <end position="2082"/>
    </location>
</feature>
<dbReference type="Pfam" id="PF00501">
    <property type="entry name" value="AMP-binding"/>
    <property type="match status" value="2"/>
</dbReference>
<evidence type="ECO:0000259" key="5">
    <source>
        <dbReference type="PROSITE" id="PS50075"/>
    </source>
</evidence>
<dbReference type="InterPro" id="IPR036736">
    <property type="entry name" value="ACP-like_sf"/>
</dbReference>
<protein>
    <submittedName>
        <fullName evidence="6">SDR family NAD(P)-dependent oxidoreductase</fullName>
    </submittedName>
</protein>
<name>A0ABW0CYG9_STRCD</name>
<accession>A0ABW0CYG9</accession>
<dbReference type="InterPro" id="IPR042099">
    <property type="entry name" value="ANL_N_sf"/>
</dbReference>
<evidence type="ECO:0000256" key="2">
    <source>
        <dbReference type="ARBA" id="ARBA00022450"/>
    </source>
</evidence>
<feature type="compositionally biased region" description="Low complexity" evidence="4">
    <location>
        <begin position="976"/>
        <end position="990"/>
    </location>
</feature>
<evidence type="ECO:0000256" key="4">
    <source>
        <dbReference type="SAM" id="MobiDB-lite"/>
    </source>
</evidence>
<evidence type="ECO:0000313" key="7">
    <source>
        <dbReference type="Proteomes" id="UP001596263"/>
    </source>
</evidence>
<feature type="region of interest" description="Disordered" evidence="4">
    <location>
        <begin position="2200"/>
        <end position="2228"/>
    </location>
</feature>
<dbReference type="Pfam" id="PF00668">
    <property type="entry name" value="Condensation"/>
    <property type="match status" value="1"/>
</dbReference>
<feature type="compositionally biased region" description="Basic residues" evidence="4">
    <location>
        <begin position="2214"/>
        <end position="2228"/>
    </location>
</feature>
<dbReference type="RefSeq" id="WP_380865317.1">
    <property type="nucleotide sequence ID" value="NZ_JBHSKM010000050.1"/>
</dbReference>
<evidence type="ECO:0000313" key="6">
    <source>
        <dbReference type="EMBL" id="MFC5220488.1"/>
    </source>
</evidence>
<dbReference type="PANTHER" id="PTHR45527">
    <property type="entry name" value="NONRIBOSOMAL PEPTIDE SYNTHETASE"/>
    <property type="match status" value="1"/>
</dbReference>
<dbReference type="InterPro" id="IPR025110">
    <property type="entry name" value="AMP-bd_C"/>
</dbReference>
<dbReference type="Proteomes" id="UP001596263">
    <property type="component" value="Unassembled WGS sequence"/>
</dbReference>
<organism evidence="6 7">
    <name type="scientific">Streptomyces coerulescens</name>
    <dbReference type="NCBI Taxonomy" id="29304"/>
    <lineage>
        <taxon>Bacteria</taxon>
        <taxon>Bacillati</taxon>
        <taxon>Actinomycetota</taxon>
        <taxon>Actinomycetes</taxon>
        <taxon>Kitasatosporales</taxon>
        <taxon>Streptomycetaceae</taxon>
        <taxon>Streptomyces</taxon>
    </lineage>
</organism>
<dbReference type="InterPro" id="IPR000873">
    <property type="entry name" value="AMP-dep_synth/lig_dom"/>
</dbReference>
<dbReference type="InterPro" id="IPR023213">
    <property type="entry name" value="CAT-like_dom_sf"/>
</dbReference>
<dbReference type="PANTHER" id="PTHR45527:SF1">
    <property type="entry name" value="FATTY ACID SYNTHASE"/>
    <property type="match status" value="1"/>
</dbReference>
<dbReference type="Gene3D" id="3.30.559.30">
    <property type="entry name" value="Nonribosomal peptide synthetase, condensation domain"/>
    <property type="match status" value="1"/>
</dbReference>
<gene>
    <name evidence="6" type="ORF">ACFPQ9_42450</name>
</gene>
<dbReference type="EMBL" id="JBHSKM010000050">
    <property type="protein sequence ID" value="MFC5220488.1"/>
    <property type="molecule type" value="Genomic_DNA"/>
</dbReference>
<dbReference type="InterPro" id="IPR036291">
    <property type="entry name" value="NAD(P)-bd_dom_sf"/>
</dbReference>
<dbReference type="SUPFAM" id="SSF56801">
    <property type="entry name" value="Acetyl-CoA synthetase-like"/>
    <property type="match status" value="2"/>
</dbReference>
<dbReference type="InterPro" id="IPR045851">
    <property type="entry name" value="AMP-bd_C_sf"/>
</dbReference>
<dbReference type="SUPFAM" id="SSF51735">
    <property type="entry name" value="NAD(P)-binding Rossmann-fold domains"/>
    <property type="match status" value="2"/>
</dbReference>
<keyword evidence="2" id="KW-0596">Phosphopantetheine</keyword>
<dbReference type="CDD" id="cd19531">
    <property type="entry name" value="LCL_NRPS-like"/>
    <property type="match status" value="1"/>
</dbReference>
<dbReference type="InterPro" id="IPR057326">
    <property type="entry name" value="KR_dom"/>
</dbReference>
<feature type="compositionally biased region" description="Low complexity" evidence="4">
    <location>
        <begin position="2065"/>
        <end position="2077"/>
    </location>
</feature>
<dbReference type="Pfam" id="PF08659">
    <property type="entry name" value="KR"/>
    <property type="match status" value="1"/>
</dbReference>
<evidence type="ECO:0000256" key="1">
    <source>
        <dbReference type="ARBA" id="ARBA00001957"/>
    </source>
</evidence>
<comment type="cofactor">
    <cofactor evidence="1">
        <name>pantetheine 4'-phosphate</name>
        <dbReference type="ChEBI" id="CHEBI:47942"/>
    </cofactor>
</comment>
<dbReference type="SUPFAM" id="SSF52777">
    <property type="entry name" value="CoA-dependent acyltransferases"/>
    <property type="match status" value="2"/>
</dbReference>
<dbReference type="PROSITE" id="PS00455">
    <property type="entry name" value="AMP_BINDING"/>
    <property type="match status" value="1"/>
</dbReference>
<dbReference type="Gene3D" id="1.10.1200.10">
    <property type="entry name" value="ACP-like"/>
    <property type="match status" value="1"/>
</dbReference>
<feature type="region of interest" description="Disordered" evidence="4">
    <location>
        <begin position="798"/>
        <end position="825"/>
    </location>
</feature>
<dbReference type="InterPro" id="IPR020845">
    <property type="entry name" value="AMP-binding_CS"/>
</dbReference>
<feature type="region of interest" description="Disordered" evidence="4">
    <location>
        <begin position="976"/>
        <end position="1013"/>
    </location>
</feature>
<evidence type="ECO:0000256" key="3">
    <source>
        <dbReference type="ARBA" id="ARBA00022553"/>
    </source>
</evidence>
<dbReference type="SMART" id="SM00822">
    <property type="entry name" value="PKS_KR"/>
    <property type="match status" value="1"/>
</dbReference>
<comment type="caution">
    <text evidence="6">The sequence shown here is derived from an EMBL/GenBank/DDBJ whole genome shotgun (WGS) entry which is preliminary data.</text>
</comment>
<dbReference type="Gene3D" id="3.40.50.720">
    <property type="entry name" value="NAD(P)-binding Rossmann-like Domain"/>
    <property type="match status" value="1"/>
</dbReference>
<dbReference type="Gene3D" id="3.30.300.30">
    <property type="match status" value="2"/>
</dbReference>
<dbReference type="Pfam" id="PF00550">
    <property type="entry name" value="PP-binding"/>
    <property type="match status" value="1"/>
</dbReference>
<proteinExistence type="predicted"/>
<keyword evidence="7" id="KW-1185">Reference proteome</keyword>
<dbReference type="SUPFAM" id="SSF47336">
    <property type="entry name" value="ACP-like"/>
    <property type="match status" value="1"/>
</dbReference>